<sequence length="67" mass="6709">MTATPNPSDTGNDDASGEPVGNRGDGNAAPATGLDTRNGDRGDASGRNLEQMEQARGKPGDGEGPAR</sequence>
<accession>A0A562ZWA2</accession>
<protein>
    <submittedName>
        <fullName evidence="2">Uncharacterized protein</fullName>
    </submittedName>
</protein>
<organism evidence="2 3">
    <name type="scientific">Caenimonas sedimenti</name>
    <dbReference type="NCBI Taxonomy" id="2596921"/>
    <lineage>
        <taxon>Bacteria</taxon>
        <taxon>Pseudomonadati</taxon>
        <taxon>Pseudomonadota</taxon>
        <taxon>Betaproteobacteria</taxon>
        <taxon>Burkholderiales</taxon>
        <taxon>Comamonadaceae</taxon>
        <taxon>Caenimonas</taxon>
    </lineage>
</organism>
<dbReference type="Proteomes" id="UP000318199">
    <property type="component" value="Unassembled WGS sequence"/>
</dbReference>
<evidence type="ECO:0000256" key="1">
    <source>
        <dbReference type="SAM" id="MobiDB-lite"/>
    </source>
</evidence>
<comment type="caution">
    <text evidence="2">The sequence shown here is derived from an EMBL/GenBank/DDBJ whole genome shotgun (WGS) entry which is preliminary data.</text>
</comment>
<feature type="region of interest" description="Disordered" evidence="1">
    <location>
        <begin position="1"/>
        <end position="67"/>
    </location>
</feature>
<dbReference type="RefSeq" id="WP_145890120.1">
    <property type="nucleotide sequence ID" value="NZ_VOBQ01000002.1"/>
</dbReference>
<proteinExistence type="predicted"/>
<reference evidence="2 3" key="1">
    <citation type="submission" date="2019-07" db="EMBL/GenBank/DDBJ databases">
        <title>Caenimonas sedimenti sp. nov., isolated from activated sludge.</title>
        <authorList>
            <person name="Xu J."/>
        </authorList>
    </citation>
    <scope>NUCLEOTIDE SEQUENCE [LARGE SCALE GENOMIC DNA]</scope>
    <source>
        <strain evidence="2 3">HX-9-20</strain>
    </source>
</reference>
<dbReference type="OrthoDB" id="8910547at2"/>
<gene>
    <name evidence="2" type="ORF">FN976_01090</name>
</gene>
<feature type="compositionally biased region" description="Polar residues" evidence="1">
    <location>
        <begin position="1"/>
        <end position="10"/>
    </location>
</feature>
<keyword evidence="3" id="KW-1185">Reference proteome</keyword>
<name>A0A562ZWA2_9BURK</name>
<dbReference type="AlphaFoldDB" id="A0A562ZWA2"/>
<evidence type="ECO:0000313" key="3">
    <source>
        <dbReference type="Proteomes" id="UP000318199"/>
    </source>
</evidence>
<dbReference type="EMBL" id="VOBQ01000002">
    <property type="protein sequence ID" value="TWO72870.1"/>
    <property type="molecule type" value="Genomic_DNA"/>
</dbReference>
<feature type="compositionally biased region" description="Basic and acidic residues" evidence="1">
    <location>
        <begin position="53"/>
        <end position="67"/>
    </location>
</feature>
<evidence type="ECO:0000313" key="2">
    <source>
        <dbReference type="EMBL" id="TWO72870.1"/>
    </source>
</evidence>